<evidence type="ECO:0000256" key="15">
    <source>
        <dbReference type="SAM" id="Phobius"/>
    </source>
</evidence>
<feature type="transmembrane region" description="Helical" evidence="15">
    <location>
        <begin position="781"/>
        <end position="801"/>
    </location>
</feature>
<keyword evidence="7" id="KW-0418">Kinase</keyword>
<keyword evidence="4" id="KW-0808">Transferase</keyword>
<dbReference type="Gene3D" id="1.10.510.10">
    <property type="entry name" value="Transferase(Phosphotransferase) domain 1"/>
    <property type="match status" value="1"/>
</dbReference>
<evidence type="ECO:0000256" key="8">
    <source>
        <dbReference type="ARBA" id="ARBA00022840"/>
    </source>
</evidence>
<dbReference type="InterPro" id="IPR020635">
    <property type="entry name" value="Tyr_kinase_cat_dom"/>
</dbReference>
<keyword evidence="5 15" id="KW-0812">Transmembrane</keyword>
<keyword evidence="12 19" id="KW-0675">Receptor</keyword>
<feature type="compositionally biased region" description="Low complexity" evidence="14">
    <location>
        <begin position="1260"/>
        <end position="1271"/>
    </location>
</feature>
<dbReference type="PRINTS" id="PR00109">
    <property type="entry name" value="TYRKINASE"/>
</dbReference>
<dbReference type="InterPro" id="IPR036116">
    <property type="entry name" value="FN3_sf"/>
</dbReference>
<feature type="compositionally biased region" description="Low complexity" evidence="14">
    <location>
        <begin position="441"/>
        <end position="457"/>
    </location>
</feature>
<dbReference type="SUPFAM" id="SSF49785">
    <property type="entry name" value="Galactose-binding domain-like"/>
    <property type="match status" value="1"/>
</dbReference>
<evidence type="ECO:0000256" key="12">
    <source>
        <dbReference type="ARBA" id="ARBA00023170"/>
    </source>
</evidence>
<dbReference type="Pfam" id="PF07714">
    <property type="entry name" value="PK_Tyr_Ser-Thr"/>
    <property type="match status" value="1"/>
</dbReference>
<dbReference type="PANTHER" id="PTHR46877:SF14">
    <property type="entry name" value="RECEPTOR PROTEIN-TYROSINE KINASE"/>
    <property type="match status" value="1"/>
</dbReference>
<feature type="region of interest" description="Disordered" evidence="14">
    <location>
        <begin position="1247"/>
        <end position="1272"/>
    </location>
</feature>
<dbReference type="InterPro" id="IPR011641">
    <property type="entry name" value="Tyr-kin_ephrin_A/B_rcpt-like"/>
</dbReference>
<dbReference type="PROSITE" id="PS50853">
    <property type="entry name" value="FN3"/>
    <property type="match status" value="2"/>
</dbReference>
<evidence type="ECO:0000259" key="18">
    <source>
        <dbReference type="PROSITE" id="PS51550"/>
    </source>
</evidence>
<dbReference type="EC" id="2.7.10.1" evidence="2"/>
<protein>
    <recommendedName>
        <fullName evidence="2">receptor protein-tyrosine kinase</fullName>
        <ecNumber evidence="2">2.7.10.1</ecNumber>
    </recommendedName>
</protein>
<evidence type="ECO:0000256" key="7">
    <source>
        <dbReference type="ARBA" id="ARBA00022777"/>
    </source>
</evidence>
<evidence type="ECO:0000256" key="2">
    <source>
        <dbReference type="ARBA" id="ARBA00011902"/>
    </source>
</evidence>
<dbReference type="Gene3D" id="2.60.40.1770">
    <property type="entry name" value="ephrin a2 ectodomain"/>
    <property type="match status" value="1"/>
</dbReference>
<dbReference type="SMART" id="SM00615">
    <property type="entry name" value="EPH_lbd"/>
    <property type="match status" value="1"/>
</dbReference>
<dbReference type="PANTHER" id="PTHR46877">
    <property type="entry name" value="EPH RECEPTOR A5"/>
    <property type="match status" value="1"/>
</dbReference>
<keyword evidence="8 13" id="KW-0067">ATP-binding</keyword>
<dbReference type="Gene3D" id="2.10.50.10">
    <property type="entry name" value="Tumor Necrosis Factor Receptor, subunit A, domain 2"/>
    <property type="match status" value="1"/>
</dbReference>
<accession>A0A4E0RYL7</accession>
<dbReference type="SUPFAM" id="SSF56112">
    <property type="entry name" value="Protein kinase-like (PK-like)"/>
    <property type="match status" value="1"/>
</dbReference>
<dbReference type="FunFam" id="1.10.510.10:FF:000554">
    <property type="entry name" value="Predicted protein"/>
    <property type="match status" value="1"/>
</dbReference>
<feature type="binding site" evidence="13">
    <location>
        <position position="926"/>
    </location>
    <ligand>
        <name>ATP</name>
        <dbReference type="ChEBI" id="CHEBI:30616"/>
    </ligand>
</feature>
<dbReference type="InterPro" id="IPR001090">
    <property type="entry name" value="Ephrin_rcpt_lig-bd_dom"/>
</dbReference>
<keyword evidence="9 15" id="KW-1133">Transmembrane helix</keyword>
<reference evidence="19" key="1">
    <citation type="submission" date="2019-03" db="EMBL/GenBank/DDBJ databases">
        <title>Improved annotation for the trematode Fasciola hepatica.</title>
        <authorList>
            <person name="Choi Y.-J."/>
            <person name="Martin J."/>
            <person name="Mitreva M."/>
        </authorList>
    </citation>
    <scope>NUCLEOTIDE SEQUENCE [LARGE SCALE GENOMIC DNA]</scope>
</reference>
<dbReference type="InterPro" id="IPR003961">
    <property type="entry name" value="FN3_dom"/>
</dbReference>
<feature type="domain" description="Eph LBD" evidence="18">
    <location>
        <begin position="113"/>
        <end position="317"/>
    </location>
</feature>
<evidence type="ECO:0000259" key="16">
    <source>
        <dbReference type="PROSITE" id="PS50011"/>
    </source>
</evidence>
<name>A0A4E0RYL7_FASHE</name>
<dbReference type="Proteomes" id="UP000230066">
    <property type="component" value="Unassembled WGS sequence"/>
</dbReference>
<dbReference type="Pfam" id="PF07699">
    <property type="entry name" value="Ephrin_rec_like"/>
    <property type="match status" value="1"/>
</dbReference>
<dbReference type="GO" id="GO:0005524">
    <property type="term" value="F:ATP binding"/>
    <property type="evidence" value="ECO:0007669"/>
    <property type="project" value="UniProtKB-UniRule"/>
</dbReference>
<dbReference type="PROSITE" id="PS00109">
    <property type="entry name" value="PROTEIN_KINASE_TYR"/>
    <property type="match status" value="1"/>
</dbReference>
<evidence type="ECO:0000256" key="9">
    <source>
        <dbReference type="ARBA" id="ARBA00022989"/>
    </source>
</evidence>
<keyword evidence="10 15" id="KW-0472">Membrane</keyword>
<evidence type="ECO:0000256" key="1">
    <source>
        <dbReference type="ARBA" id="ARBA00004479"/>
    </source>
</evidence>
<dbReference type="PROSITE" id="PS00107">
    <property type="entry name" value="PROTEIN_KINASE_ATP"/>
    <property type="match status" value="1"/>
</dbReference>
<feature type="domain" description="Fibronectin type-III" evidence="17">
    <location>
        <begin position="629"/>
        <end position="741"/>
    </location>
</feature>
<dbReference type="InterPro" id="IPR008979">
    <property type="entry name" value="Galactose-bd-like_sf"/>
</dbReference>
<dbReference type="SUPFAM" id="SSF49265">
    <property type="entry name" value="Fibronectin type III"/>
    <property type="match status" value="1"/>
</dbReference>
<evidence type="ECO:0000259" key="17">
    <source>
        <dbReference type="PROSITE" id="PS50853"/>
    </source>
</evidence>
<dbReference type="GO" id="GO:0005886">
    <property type="term" value="C:plasma membrane"/>
    <property type="evidence" value="ECO:0007669"/>
    <property type="project" value="TreeGrafter"/>
</dbReference>
<dbReference type="GO" id="GO:0005005">
    <property type="term" value="F:transmembrane-ephrin receptor activity"/>
    <property type="evidence" value="ECO:0007669"/>
    <property type="project" value="TreeGrafter"/>
</dbReference>
<dbReference type="Pfam" id="PF01404">
    <property type="entry name" value="Ephrin_lbd"/>
    <property type="match status" value="1"/>
</dbReference>
<evidence type="ECO:0000313" key="19">
    <source>
        <dbReference type="EMBL" id="THD29058.1"/>
    </source>
</evidence>
<dbReference type="InterPro" id="IPR017441">
    <property type="entry name" value="Protein_kinase_ATP_BS"/>
</dbReference>
<evidence type="ECO:0000256" key="14">
    <source>
        <dbReference type="SAM" id="MobiDB-lite"/>
    </source>
</evidence>
<proteinExistence type="predicted"/>
<gene>
    <name evidence="19" type="ORF">D915_000043</name>
</gene>
<sequence>MHSRQSAALYQPAPFCRDQRILWLRFVKQLFQILLHPVSPHVTFVKLALLTVLLSLSKTTIVRPVSGHSSADIQTPNNLLNPKPLGSFAQSFQSEKLSTNLRGTKFLEQVKPEKINLLDTDETAWMGWTTNTGKYDGWRLQTHPLLQRKVYGVCQVLRKHNDNWLFGPILELREAVLITIEITFTMRRCAEHPDPAALGHCHEALQISVFQADDIVADRFNYSSSRHLYIPLANLTLNDMEAFETVTHSPDVRPHDNLITTEETLKSTDSPSERVALYVNRLKPQGNFMALAVRDPGSCSTLRRVHMFHQFCRQFIHELVLFPRLMPTENPLNSWVQGRCLPGAMQQFTITLPKLSCQPDGRWAWKDSPYAFGENIFTGFSGLEQELWRSSCVCDIGFGIVGNDSSGNRSCQACGANEYKNKIGRFPCSACPPNSHKVHSSESVSSGRSRSYHTSQSGGNRSNDWCECKLGFYRHPQMDTVDMPCTKLPTKPAQLQATTTDPARILLSWAGPRDTGGRRSIWFTVQCLDNSASDCAQQTTYINPAPTFLFRTLLIGLTLGKTYTVTVTSRNDLSELFPPVALEECSTSVTFSLPEEVPLTVSQLIIETITRKQFNASLASLGLQNVRKQQSDLNNQSSSQMMIRVSWNSPTSDSSSPSLMETGSAESVVQEYQVYVWMKSDNGPYDSNNINRPVLVHFLSETQLQFTDLPSQAKIRVWVRPRTSNGWGTFSEAVFHYSPSVNDDGSIVLTSEMKQTYSTSADDATSADSGAQPEHSFVKTIWLSLLLAAALILLISLLVFLKMRKRFPLPRNLSPNNTGKEKSGEPQPLIDKTGVIDESKVLNDLRFDDEPDFPDTDERRSENVPGDNNGTENASKKEPINVERRPSHTGWEFDPSQLKIDKTIGEGEFGEVCSGVLAGSRLVAIKMLRLDVPDKAKQDFLKEVHTTQRLQHPNIVVLLGVVTKCEPQMIVLEFMEKGSLDRYLQGSGQNTTGSGLMTMLLDICEGMKYISSQGYVHRDLAARNILVDSLNRCKISDFGLARKIGENSEDDDAYTLKGGKVPIRWTAPEAVIYRRFTIATDVWSFGIVAWELFSYGQRPYWEWANQAVISMLEKGYRLPCPSGCPKEVHQIMMSCWTTDAEKRPDFCAIHEILLQLMESKTMDFVFDDARPLVTTGAAEQPRCLSVENQFPRTENGPKMKPTTTMTSTTVTSAAVTEAIDSVAFTQAEPNVRSKIISLNQCLPDAHKHQPQQFYHHHQQQKQLQEQKQKQQNINSEWEKFTAAARPVSNHRLNSNLETAAANHVNSESIVLTSAPTRIETASPYYNVNRPYDSTYYTCSTASNGQQAPSPHAQFSPRQWLRAFPETPVLSNINLNLSELLSLRRIRF</sequence>
<evidence type="ECO:0000256" key="3">
    <source>
        <dbReference type="ARBA" id="ARBA00022553"/>
    </source>
</evidence>
<feature type="region of interest" description="Disordered" evidence="14">
    <location>
        <begin position="846"/>
        <end position="894"/>
    </location>
</feature>
<dbReference type="InterPro" id="IPR011009">
    <property type="entry name" value="Kinase-like_dom_sf"/>
</dbReference>
<dbReference type="EMBL" id="JXXN02000015">
    <property type="protein sequence ID" value="THD29058.1"/>
    <property type="molecule type" value="Genomic_DNA"/>
</dbReference>
<keyword evidence="11" id="KW-0829">Tyrosine-protein kinase</keyword>
<dbReference type="InterPro" id="IPR050449">
    <property type="entry name" value="Ephrin_rcpt_TKs"/>
</dbReference>
<dbReference type="PROSITE" id="PS51550">
    <property type="entry name" value="EPH_LBD"/>
    <property type="match status" value="1"/>
</dbReference>
<dbReference type="InterPro" id="IPR013783">
    <property type="entry name" value="Ig-like_fold"/>
</dbReference>
<dbReference type="InterPro" id="IPR001245">
    <property type="entry name" value="Ser-Thr/Tyr_kinase_cat_dom"/>
</dbReference>
<keyword evidence="6 13" id="KW-0547">Nucleotide-binding</keyword>
<feature type="region of interest" description="Disordered" evidence="14">
    <location>
        <begin position="439"/>
        <end position="461"/>
    </location>
</feature>
<dbReference type="SMART" id="SM00060">
    <property type="entry name" value="FN3"/>
    <property type="match status" value="2"/>
</dbReference>
<dbReference type="GO" id="GO:0007411">
    <property type="term" value="P:axon guidance"/>
    <property type="evidence" value="ECO:0007669"/>
    <property type="project" value="TreeGrafter"/>
</dbReference>
<comment type="subcellular location">
    <subcellularLocation>
        <location evidence="1">Membrane</location>
        <topology evidence="1">Single-pass type I membrane protein</topology>
    </subcellularLocation>
</comment>
<dbReference type="SMART" id="SM00219">
    <property type="entry name" value="TyrKc"/>
    <property type="match status" value="1"/>
</dbReference>
<comment type="caution">
    <text evidence="19">The sequence shown here is derived from an EMBL/GenBank/DDBJ whole genome shotgun (WGS) entry which is preliminary data.</text>
</comment>
<dbReference type="InterPro" id="IPR008266">
    <property type="entry name" value="Tyr_kinase_AS"/>
</dbReference>
<keyword evidence="3" id="KW-0597">Phosphoprotein</keyword>
<dbReference type="InterPro" id="IPR000719">
    <property type="entry name" value="Prot_kinase_dom"/>
</dbReference>
<feature type="domain" description="Fibronectin type-III" evidence="17">
    <location>
        <begin position="491"/>
        <end position="596"/>
    </location>
</feature>
<evidence type="ECO:0000256" key="6">
    <source>
        <dbReference type="ARBA" id="ARBA00022741"/>
    </source>
</evidence>
<keyword evidence="20" id="KW-1185">Reference proteome</keyword>
<evidence type="ECO:0000256" key="13">
    <source>
        <dbReference type="PROSITE-ProRule" id="PRU10141"/>
    </source>
</evidence>
<dbReference type="GO" id="GO:0030425">
    <property type="term" value="C:dendrite"/>
    <property type="evidence" value="ECO:0007669"/>
    <property type="project" value="TreeGrafter"/>
</dbReference>
<feature type="compositionally biased region" description="Basic and acidic residues" evidence="14">
    <location>
        <begin position="874"/>
        <end position="886"/>
    </location>
</feature>
<feature type="region of interest" description="Disordered" evidence="14">
    <location>
        <begin position="810"/>
        <end position="833"/>
    </location>
</feature>
<dbReference type="PROSITE" id="PS50011">
    <property type="entry name" value="PROTEIN_KINASE_DOM"/>
    <property type="match status" value="1"/>
</dbReference>
<evidence type="ECO:0000256" key="4">
    <source>
        <dbReference type="ARBA" id="ARBA00022679"/>
    </source>
</evidence>
<evidence type="ECO:0000256" key="5">
    <source>
        <dbReference type="ARBA" id="ARBA00022692"/>
    </source>
</evidence>
<dbReference type="Gene3D" id="2.60.40.10">
    <property type="entry name" value="Immunoglobulins"/>
    <property type="match status" value="2"/>
</dbReference>
<organism evidence="19 20">
    <name type="scientific">Fasciola hepatica</name>
    <name type="common">Liver fluke</name>
    <dbReference type="NCBI Taxonomy" id="6192"/>
    <lineage>
        <taxon>Eukaryota</taxon>
        <taxon>Metazoa</taxon>
        <taxon>Spiralia</taxon>
        <taxon>Lophotrochozoa</taxon>
        <taxon>Platyhelminthes</taxon>
        <taxon>Trematoda</taxon>
        <taxon>Digenea</taxon>
        <taxon>Plagiorchiida</taxon>
        <taxon>Echinostomata</taxon>
        <taxon>Echinostomatoidea</taxon>
        <taxon>Fasciolidae</taxon>
        <taxon>Fasciola</taxon>
    </lineage>
</organism>
<feature type="domain" description="Protein kinase" evidence="16">
    <location>
        <begin position="898"/>
        <end position="1153"/>
    </location>
</feature>
<evidence type="ECO:0000313" key="20">
    <source>
        <dbReference type="Proteomes" id="UP000230066"/>
    </source>
</evidence>
<evidence type="ECO:0000256" key="10">
    <source>
        <dbReference type="ARBA" id="ARBA00023136"/>
    </source>
</evidence>
<dbReference type="CDD" id="cd00063">
    <property type="entry name" value="FN3"/>
    <property type="match status" value="2"/>
</dbReference>
<evidence type="ECO:0000256" key="11">
    <source>
        <dbReference type="ARBA" id="ARBA00023137"/>
    </source>
</evidence>
<dbReference type="Gene3D" id="2.60.120.260">
    <property type="entry name" value="Galactose-binding domain-like"/>
    <property type="match status" value="1"/>
</dbReference>